<feature type="compositionally biased region" description="Polar residues" evidence="1">
    <location>
        <begin position="573"/>
        <end position="594"/>
    </location>
</feature>
<feature type="compositionally biased region" description="Acidic residues" evidence="1">
    <location>
        <begin position="477"/>
        <end position="488"/>
    </location>
</feature>
<feature type="compositionally biased region" description="Acidic residues" evidence="1">
    <location>
        <begin position="620"/>
        <end position="630"/>
    </location>
</feature>
<feature type="compositionally biased region" description="Low complexity" evidence="1">
    <location>
        <begin position="199"/>
        <end position="223"/>
    </location>
</feature>
<evidence type="ECO:0000313" key="3">
    <source>
        <dbReference type="Proteomes" id="UP000076727"/>
    </source>
</evidence>
<gene>
    <name evidence="2" type="ORF">DAEQUDRAFT_408343</name>
</gene>
<reference evidence="2 3" key="1">
    <citation type="journal article" date="2016" name="Mol. Biol. Evol.">
        <title>Comparative Genomics of Early-Diverging Mushroom-Forming Fungi Provides Insights into the Origins of Lignocellulose Decay Capabilities.</title>
        <authorList>
            <person name="Nagy L.G."/>
            <person name="Riley R."/>
            <person name="Tritt A."/>
            <person name="Adam C."/>
            <person name="Daum C."/>
            <person name="Floudas D."/>
            <person name="Sun H."/>
            <person name="Yadav J.S."/>
            <person name="Pangilinan J."/>
            <person name="Larsson K.H."/>
            <person name="Matsuura K."/>
            <person name="Barry K."/>
            <person name="Labutti K."/>
            <person name="Kuo R."/>
            <person name="Ohm R.A."/>
            <person name="Bhattacharya S.S."/>
            <person name="Shirouzu T."/>
            <person name="Yoshinaga Y."/>
            <person name="Martin F.M."/>
            <person name="Grigoriev I.V."/>
            <person name="Hibbett D.S."/>
        </authorList>
    </citation>
    <scope>NUCLEOTIDE SEQUENCE [LARGE SCALE GENOMIC DNA]</scope>
    <source>
        <strain evidence="2 3">L-15889</strain>
    </source>
</reference>
<dbReference type="AlphaFoldDB" id="A0A165NP54"/>
<dbReference type="OrthoDB" id="3230534at2759"/>
<keyword evidence="3" id="KW-1185">Reference proteome</keyword>
<sequence length="1058" mass="113418">MHVADSAQTKSARRISSATACENANVYGTIPCQNLQPMLSISVGPLRLLVYSIVTRRWYEANGRNSPAHTHTLSRRGSAASLTSTDDGRSSRASSSSAMSQAERPSSSFLVCCRRLTQVYTERERVKELELERQQEREHGWNKSRNASSKTLNRSASSLSLHPHERTRTLSSVMQHTPPRPDSAQSFLSPHSHTPGQPRRSLSRQSSTSSLRSSASGHSRAGSPTGSVSVEPEEEKEVEHERERNWNSPRPKWSEQPHHHGRSPSPMPASTPPASAKAVGPRERKDSTASLAQVSGRQRTQSLRSSPVPAASAHARTRTQSSIPADLKGKAPLKPWSPAHSLNVPDKSPEQPSRSPSPVHPARADGESRSHTPGHRSRFGWTFPVNRTQLPPLELDTEPDSPEKLRTAAKSRLSLKSPAAGSHLPRPASALGDAPASKRGHRRSVTELSKPTGPVPPASDGDERGDEEDGMHIEVESGSDTEPDEDAQTESPFPSFHAESQMDAVFASDEESPPATSTPTARPVPLPLSAPSSPSPSAHHRHNDTNANDGGAPSRVMRPESPPATPAHTTPASVFTLQTPPRRSPGNGSSTMSSAKLEFKTPSPPRGMPDLPDPPSFATDEGEGEGEGEDDHTPVTTSAPGNLTMMKTPRPPGAWAATPDVRHTDADATATHGAEGSSASSVLVNTPDGPAKVDVVATPGPGAPHANATATWPRTPAPPGAWLQTPGGGPASVRRRSILKVRFDVESETTASDVGEREPSAESRRRALPAEWNPDSSAEGALAMPPVAVPSGSADGKEAPETPPPRRESAVSRPFRSPGSVSVRIVDAFGREIKPEQEEQTPRAPKEARQEVPARPKTPERKAQQSKTGPTAPPTPRSRSTVRIVDAMGREVAEPGPVASGSHDGRREPEGGPADASLRSISVVEDEGSSMFSVDMPTPTNHNEALALMREKVQDMKKEAQQAEKCVPRSHIILARRLTSVGTGRAGSSRWTTGARARWRTRRAGRGVRGGRYRRSCSGWRARARARRNRGRVDMGRSGRVCGGARVGSCRPRCRRQG</sequence>
<evidence type="ECO:0000256" key="1">
    <source>
        <dbReference type="SAM" id="MobiDB-lite"/>
    </source>
</evidence>
<feature type="compositionally biased region" description="Polar residues" evidence="1">
    <location>
        <begin position="183"/>
        <end position="195"/>
    </location>
</feature>
<name>A0A165NP54_9APHY</name>
<accession>A0A165NP54</accession>
<feature type="compositionally biased region" description="Polar residues" evidence="1">
    <location>
        <begin position="143"/>
        <end position="160"/>
    </location>
</feature>
<feature type="compositionally biased region" description="Basic and acidic residues" evidence="1">
    <location>
        <begin position="131"/>
        <end position="141"/>
    </location>
</feature>
<feature type="compositionally biased region" description="Low complexity" evidence="1">
    <location>
        <begin position="91"/>
        <end position="102"/>
    </location>
</feature>
<proteinExistence type="predicted"/>
<feature type="compositionally biased region" description="Polar residues" evidence="1">
    <location>
        <begin position="288"/>
        <end position="305"/>
    </location>
</feature>
<dbReference type="EMBL" id="KV429079">
    <property type="protein sequence ID" value="KZT67202.1"/>
    <property type="molecule type" value="Genomic_DNA"/>
</dbReference>
<evidence type="ECO:0000313" key="2">
    <source>
        <dbReference type="EMBL" id="KZT67202.1"/>
    </source>
</evidence>
<feature type="compositionally biased region" description="Pro residues" evidence="1">
    <location>
        <begin position="602"/>
        <end position="615"/>
    </location>
</feature>
<dbReference type="Proteomes" id="UP000076727">
    <property type="component" value="Unassembled WGS sequence"/>
</dbReference>
<dbReference type="STRING" id="1314783.A0A165NP54"/>
<feature type="region of interest" description="Disordered" evidence="1">
    <location>
        <begin position="63"/>
        <end position="102"/>
    </location>
</feature>
<feature type="compositionally biased region" description="Basic and acidic residues" evidence="1">
    <location>
        <begin position="754"/>
        <end position="765"/>
    </location>
</feature>
<feature type="compositionally biased region" description="Basic and acidic residues" evidence="1">
    <location>
        <begin position="829"/>
        <end position="863"/>
    </location>
</feature>
<protein>
    <submittedName>
        <fullName evidence="2">Uncharacterized protein</fullName>
    </submittedName>
</protein>
<feature type="compositionally biased region" description="Basic and acidic residues" evidence="1">
    <location>
        <begin position="795"/>
        <end position="810"/>
    </location>
</feature>
<feature type="region of interest" description="Disordered" evidence="1">
    <location>
        <begin position="131"/>
        <end position="917"/>
    </location>
</feature>
<organism evidence="2 3">
    <name type="scientific">Daedalea quercina L-15889</name>
    <dbReference type="NCBI Taxonomy" id="1314783"/>
    <lineage>
        <taxon>Eukaryota</taxon>
        <taxon>Fungi</taxon>
        <taxon>Dikarya</taxon>
        <taxon>Basidiomycota</taxon>
        <taxon>Agaricomycotina</taxon>
        <taxon>Agaricomycetes</taxon>
        <taxon>Polyporales</taxon>
        <taxon>Fomitopsis</taxon>
    </lineage>
</organism>